<evidence type="ECO:0000313" key="2">
    <source>
        <dbReference type="EMBL" id="AXI62620.1"/>
    </source>
</evidence>
<organism evidence="2 3">
    <name type="scientific">Pseudomonas kribbensis</name>
    <dbReference type="NCBI Taxonomy" id="1628086"/>
    <lineage>
        <taxon>Bacteria</taxon>
        <taxon>Pseudomonadati</taxon>
        <taxon>Pseudomonadota</taxon>
        <taxon>Gammaproteobacteria</taxon>
        <taxon>Pseudomonadales</taxon>
        <taxon>Pseudomonadaceae</taxon>
        <taxon>Pseudomonas</taxon>
    </lineage>
</organism>
<dbReference type="EMBL" id="CP029608">
    <property type="protein sequence ID" value="AXI62620.1"/>
    <property type="molecule type" value="Genomic_DNA"/>
</dbReference>
<accession>A0A345RTK4</accession>
<feature type="region of interest" description="Disordered" evidence="1">
    <location>
        <begin position="49"/>
        <end position="68"/>
    </location>
</feature>
<keyword evidence="3" id="KW-1185">Reference proteome</keyword>
<evidence type="ECO:0000313" key="3">
    <source>
        <dbReference type="Proteomes" id="UP000253720"/>
    </source>
</evidence>
<dbReference type="KEGG" id="pke:DLD99_19790"/>
<name>A0A345RTK4_9PSED</name>
<evidence type="ECO:0000256" key="1">
    <source>
        <dbReference type="SAM" id="MobiDB-lite"/>
    </source>
</evidence>
<dbReference type="Proteomes" id="UP000253720">
    <property type="component" value="Chromosome"/>
</dbReference>
<proteinExistence type="predicted"/>
<gene>
    <name evidence="2" type="ORF">DLD99_19790</name>
</gene>
<protein>
    <submittedName>
        <fullName evidence="2">Uncharacterized protein</fullName>
    </submittedName>
</protein>
<reference evidence="2 3" key="1">
    <citation type="submission" date="2018-05" db="EMBL/GenBank/DDBJ databases">
        <title>Complete genome sequence of Pseudomonas kribbensis 46-2(T).</title>
        <authorList>
            <person name="Jeong H."/>
            <person name="Lee S.-G."/>
            <person name="Rha E."/>
            <person name="Kim H."/>
        </authorList>
    </citation>
    <scope>NUCLEOTIDE SEQUENCE [LARGE SCALE GENOMIC DNA]</scope>
    <source>
        <strain evidence="2 3">46-2</strain>
    </source>
</reference>
<sequence>MYRLNCVERTDAIAGKPAPTGFAACKYQVSAAGPVGAGLPAMRPAQALKITAPPAPPSDHSTDPPSPR</sequence>
<dbReference type="AlphaFoldDB" id="A0A345RTK4"/>